<keyword evidence="1" id="KW-0472">Membrane</keyword>
<keyword evidence="1" id="KW-0812">Transmembrane</keyword>
<accession>A0A640VSB4</accession>
<protein>
    <recommendedName>
        <fullName evidence="5">Peptidoglycan binding-like domain-containing protein</fullName>
    </recommendedName>
</protein>
<feature type="transmembrane region" description="Helical" evidence="1">
    <location>
        <begin position="1009"/>
        <end position="1027"/>
    </location>
</feature>
<keyword evidence="1" id="KW-1133">Transmembrane helix</keyword>
<reference evidence="3 4" key="1">
    <citation type="submission" date="2019-12" db="EMBL/GenBank/DDBJ databases">
        <title>Roseobacter cerasinus sp. nov., isolated from seawater around aquaculture.</title>
        <authorList>
            <person name="Muramatsu S."/>
            <person name="Takabe Y."/>
            <person name="Mori K."/>
            <person name="Takaichi S."/>
            <person name="Hanada S."/>
        </authorList>
    </citation>
    <scope>NUCLEOTIDE SEQUENCE [LARGE SCALE GENOMIC DNA]</scope>
    <source>
        <strain evidence="3 4">AI77</strain>
    </source>
</reference>
<evidence type="ECO:0000256" key="2">
    <source>
        <dbReference type="SAM" id="SignalP"/>
    </source>
</evidence>
<feature type="transmembrane region" description="Helical" evidence="1">
    <location>
        <begin position="1039"/>
        <end position="1061"/>
    </location>
</feature>
<dbReference type="Proteomes" id="UP000436522">
    <property type="component" value="Unassembled WGS sequence"/>
</dbReference>
<name>A0A640VSB4_9RHOB</name>
<feature type="signal peptide" evidence="2">
    <location>
        <begin position="1"/>
        <end position="23"/>
    </location>
</feature>
<feature type="transmembrane region" description="Helical" evidence="1">
    <location>
        <begin position="1067"/>
        <end position="1089"/>
    </location>
</feature>
<keyword evidence="4" id="KW-1185">Reference proteome</keyword>
<comment type="caution">
    <text evidence="3">The sequence shown here is derived from an EMBL/GenBank/DDBJ whole genome shotgun (WGS) entry which is preliminary data.</text>
</comment>
<evidence type="ECO:0000313" key="3">
    <source>
        <dbReference type="EMBL" id="GFE50697.1"/>
    </source>
</evidence>
<organism evidence="3 4">
    <name type="scientific">Roseobacter cerasinus</name>
    <dbReference type="NCBI Taxonomy" id="2602289"/>
    <lineage>
        <taxon>Bacteria</taxon>
        <taxon>Pseudomonadati</taxon>
        <taxon>Pseudomonadota</taxon>
        <taxon>Alphaproteobacteria</taxon>
        <taxon>Rhodobacterales</taxon>
        <taxon>Roseobacteraceae</taxon>
        <taxon>Roseobacter</taxon>
    </lineage>
</organism>
<gene>
    <name evidence="3" type="ORF">So717_24500</name>
</gene>
<keyword evidence="2" id="KW-0732">Signal</keyword>
<dbReference type="AlphaFoldDB" id="A0A640VSB4"/>
<dbReference type="RefSeq" id="WP_159977698.1">
    <property type="nucleotide sequence ID" value="NZ_BLIV01000004.1"/>
</dbReference>
<dbReference type="EMBL" id="BLIV01000004">
    <property type="protein sequence ID" value="GFE50697.1"/>
    <property type="molecule type" value="Genomic_DNA"/>
</dbReference>
<evidence type="ECO:0000256" key="1">
    <source>
        <dbReference type="SAM" id="Phobius"/>
    </source>
</evidence>
<feature type="chain" id="PRO_5024816091" description="Peptidoglycan binding-like domain-containing protein" evidence="2">
    <location>
        <begin position="24"/>
        <end position="1098"/>
    </location>
</feature>
<evidence type="ECO:0000313" key="4">
    <source>
        <dbReference type="Proteomes" id="UP000436522"/>
    </source>
</evidence>
<sequence length="1098" mass="119578">MSVLIRNCLVFLCCLIWPAAALANCADFRTIERDALQGYDIATVQTGLRAALENDNVNLKDGLLGSVTRNALAQLCQRIPRAGSGADVAETLDLATDYGDLSKALPEWRSLVLDQPLVSRLATSNSQTGLALHLAAGPAVAAATLTDARQPQTCDALGSLGSVPEAAQTALDLLAGPERGYAIADICRTFPDTGTSENFLNAMTRLGEMDLQLPEAIDDLASDQFGAWLSLAPGDRLPRLLGSPPAVLALLQEYQVTKNTPSPIEDTPSAPPRPASCEVSPADSSTRFFAFSQSNLDALTEPVDLQAAFAAVEDLRFASAAQLWAALEAQLAPILDQCSLDQIEALVLEPETLGLAFLIDEEGTKSLSFQDALQDVMPVVEPFIGRIAPDEERLISGLTAAVSEAVTTSVQAEVELAATTLAAAAEPVQPLFDTLPEGVPEFERPPLPETIGVTDATDLALANTIVNEAFRDALERSNYLPATQPEILKGDVRRILRPVAQAQIDTAVAAKMAQIEPVIQSTWMLTPWLRARILAVPDIGVTLSDPSGVDLATRMRSLVGLEYPNAGLFRAALDTVPPAPGTKPGDPALSPQLIEAAKTLAQREVADVFRDRSYGPLAAPDCGCVPVRPPTAEVYGFYPFWFAPLADPPAPAEGAEAPAQTLELVDFSLISRIAFYGMEMAFANPEGDEDTRNLRLLHEDRWIEARRDFVNSAHRHRARVDVAIDLRGWSDWTAQEIDTATTEMARQLRAFERVPTRSFADIRAALPTFFDPTSPDGITLIFESYPGKTLSQLNVQNVVDIVKGVHAKLPQPERQLINVAVDFDMVDEPGAQPVLSDLSDLLLTGRTLDQRRAEGIEEGQLSLREQRETEIVHKILIFLERPTTETKKSLRARMDRSTFRGKERSEILRSIIPVLPPGGHEFEFQRQQANETRDEETLRFSQFIDDVIYFEDNFSGIGFWPLPRLGGSEFSAIREAIALDWNQPRLPAHLGGLEASIGDVCTWACPNRAYVTFAAAALFALVLLLTARSFYSGAIHQLAFRFGAVWIGMGAVIVMLFVLNVCDHEAIWPGILMLWLVAILALIIGYNFVQRIKNGPKP</sequence>
<evidence type="ECO:0008006" key="5">
    <source>
        <dbReference type="Google" id="ProtNLM"/>
    </source>
</evidence>
<proteinExistence type="predicted"/>
<dbReference type="OrthoDB" id="7799438at2"/>